<evidence type="ECO:0000313" key="6">
    <source>
        <dbReference type="EMBL" id="KAK4528170.1"/>
    </source>
</evidence>
<dbReference type="Gene3D" id="1.20.1250.20">
    <property type="entry name" value="MFS general substrate transporter like domains"/>
    <property type="match status" value="1"/>
</dbReference>
<proteinExistence type="predicted"/>
<evidence type="ECO:0000256" key="4">
    <source>
        <dbReference type="ARBA" id="ARBA00023136"/>
    </source>
</evidence>
<name>A0AAV9IL92_9RHOD</name>
<evidence type="ECO:0000256" key="1">
    <source>
        <dbReference type="ARBA" id="ARBA00004141"/>
    </source>
</evidence>
<dbReference type="InterPro" id="IPR044772">
    <property type="entry name" value="NO3_transporter"/>
</dbReference>
<comment type="caution">
    <text evidence="6">The sequence shown here is derived from an EMBL/GenBank/DDBJ whole genome shotgun (WGS) entry which is preliminary data.</text>
</comment>
<keyword evidence="4 5" id="KW-0472">Membrane</keyword>
<accession>A0AAV9IL92</accession>
<dbReference type="GO" id="GO:0015112">
    <property type="term" value="F:nitrate transmembrane transporter activity"/>
    <property type="evidence" value="ECO:0007669"/>
    <property type="project" value="InterPro"/>
</dbReference>
<protein>
    <submittedName>
        <fullName evidence="6">Uncharacterized protein</fullName>
    </submittedName>
</protein>
<keyword evidence="2 5" id="KW-0812">Transmembrane</keyword>
<dbReference type="PANTHER" id="PTHR23515">
    <property type="entry name" value="HIGH-AFFINITY NITRATE TRANSPORTER 2.3"/>
    <property type="match status" value="1"/>
</dbReference>
<comment type="subcellular location">
    <subcellularLocation>
        <location evidence="1">Membrane</location>
        <topology evidence="1">Multi-pass membrane protein</topology>
    </subcellularLocation>
</comment>
<dbReference type="Proteomes" id="UP001300502">
    <property type="component" value="Unassembled WGS sequence"/>
</dbReference>
<sequence length="192" mass="21460">MIKPERPRKPPQTISVPKRCLDLLTKQHKSCVQSNHKPASYESLVFCSGILFLSFFAWFLISPLVTTIKKYDHLTALQEDNTEILASAGTFLARLVIGPLLDRDVPRTMYRLTVFSFPVFLTAAIFNQASLATCLFFIGMIGAAFVVTKFWSNLHFAPNIIGLAAATTGGWSNVGDTEGRNREYSYLSKYNV</sequence>
<keyword evidence="7" id="KW-1185">Reference proteome</keyword>
<evidence type="ECO:0000256" key="5">
    <source>
        <dbReference type="SAM" id="Phobius"/>
    </source>
</evidence>
<dbReference type="InterPro" id="IPR036259">
    <property type="entry name" value="MFS_trans_sf"/>
</dbReference>
<reference evidence="6 7" key="1">
    <citation type="submission" date="2022-07" db="EMBL/GenBank/DDBJ databases">
        <title>Genome-wide signatures of adaptation to extreme environments.</title>
        <authorList>
            <person name="Cho C.H."/>
            <person name="Yoon H.S."/>
        </authorList>
    </citation>
    <scope>NUCLEOTIDE SEQUENCE [LARGE SCALE GENOMIC DNA]</scope>
    <source>
        <strain evidence="6 7">108.79 E11</strain>
    </source>
</reference>
<evidence type="ECO:0000313" key="7">
    <source>
        <dbReference type="Proteomes" id="UP001300502"/>
    </source>
</evidence>
<organism evidence="6 7">
    <name type="scientific">Galdieria yellowstonensis</name>
    <dbReference type="NCBI Taxonomy" id="3028027"/>
    <lineage>
        <taxon>Eukaryota</taxon>
        <taxon>Rhodophyta</taxon>
        <taxon>Bangiophyceae</taxon>
        <taxon>Galdieriales</taxon>
        <taxon>Galdieriaceae</taxon>
        <taxon>Galdieria</taxon>
    </lineage>
</organism>
<feature type="transmembrane region" description="Helical" evidence="5">
    <location>
        <begin position="44"/>
        <end position="64"/>
    </location>
</feature>
<feature type="transmembrane region" description="Helical" evidence="5">
    <location>
        <begin position="132"/>
        <end position="151"/>
    </location>
</feature>
<evidence type="ECO:0000256" key="3">
    <source>
        <dbReference type="ARBA" id="ARBA00022989"/>
    </source>
</evidence>
<evidence type="ECO:0000256" key="2">
    <source>
        <dbReference type="ARBA" id="ARBA00022692"/>
    </source>
</evidence>
<keyword evidence="3 5" id="KW-1133">Transmembrane helix</keyword>
<gene>
    <name evidence="6" type="ORF">GAYE_SCF51G6104</name>
</gene>
<dbReference type="EMBL" id="JANCYU010000060">
    <property type="protein sequence ID" value="KAK4528170.1"/>
    <property type="molecule type" value="Genomic_DNA"/>
</dbReference>
<dbReference type="SUPFAM" id="SSF103473">
    <property type="entry name" value="MFS general substrate transporter"/>
    <property type="match status" value="1"/>
</dbReference>
<dbReference type="GO" id="GO:0016020">
    <property type="term" value="C:membrane"/>
    <property type="evidence" value="ECO:0007669"/>
    <property type="project" value="UniProtKB-SubCell"/>
</dbReference>
<dbReference type="AlphaFoldDB" id="A0AAV9IL92"/>